<name>A0AAE0GBL8_9CHLO</name>
<protein>
    <submittedName>
        <fullName evidence="2">Uncharacterized protein</fullName>
    </submittedName>
</protein>
<reference evidence="2 3" key="1">
    <citation type="journal article" date="2015" name="Genome Biol. Evol.">
        <title>Comparative Genomics of a Bacterivorous Green Alga Reveals Evolutionary Causalities and Consequences of Phago-Mixotrophic Mode of Nutrition.</title>
        <authorList>
            <person name="Burns J.A."/>
            <person name="Paasch A."/>
            <person name="Narechania A."/>
            <person name="Kim E."/>
        </authorList>
    </citation>
    <scope>NUCLEOTIDE SEQUENCE [LARGE SCALE GENOMIC DNA]</scope>
    <source>
        <strain evidence="2 3">PLY_AMNH</strain>
    </source>
</reference>
<dbReference type="AlphaFoldDB" id="A0AAE0GBL8"/>
<feature type="compositionally biased region" description="Acidic residues" evidence="1">
    <location>
        <begin position="166"/>
        <end position="177"/>
    </location>
</feature>
<organism evidence="2 3">
    <name type="scientific">Cymbomonas tetramitiformis</name>
    <dbReference type="NCBI Taxonomy" id="36881"/>
    <lineage>
        <taxon>Eukaryota</taxon>
        <taxon>Viridiplantae</taxon>
        <taxon>Chlorophyta</taxon>
        <taxon>Pyramimonadophyceae</taxon>
        <taxon>Pyramimonadales</taxon>
        <taxon>Pyramimonadaceae</taxon>
        <taxon>Cymbomonas</taxon>
    </lineage>
</organism>
<sequence>MDSPQISSSEELRALLATIDGKLQNLDSFNRSRTVSLIHSMARALSHFQSSNFPVALSAASTPVVLQIVVSEASTHVGGAQGAEPETVESGISGVSFCDKGVGDCMVYSNSRSVSCQVTTTRPSPSIPEARDVVPQAPPVRTEVHYIHAPPSTHSYLHSGQRQLEEYESSETEDESEYPVGYFDDSEDDLEEEEGYYGHLAYAPHFSTLRLEQGSGLDTGLQLESYGGVLEPSIEEGFLPQYISDVDDNSIVEPLPEPTVEEFEHENFPEAAFAEGEEHDDGYTAEEWAAWDAGAYTSHEYGGASEGFAEHFDEYVDDEYYSDDYCFLFVDRRGVTWEPATCCS</sequence>
<proteinExistence type="predicted"/>
<feature type="compositionally biased region" description="Polar residues" evidence="1">
    <location>
        <begin position="152"/>
        <end position="162"/>
    </location>
</feature>
<accession>A0AAE0GBL8</accession>
<keyword evidence="3" id="KW-1185">Reference proteome</keyword>
<comment type="caution">
    <text evidence="2">The sequence shown here is derived from an EMBL/GenBank/DDBJ whole genome shotgun (WGS) entry which is preliminary data.</text>
</comment>
<evidence type="ECO:0000256" key="1">
    <source>
        <dbReference type="SAM" id="MobiDB-lite"/>
    </source>
</evidence>
<evidence type="ECO:0000313" key="2">
    <source>
        <dbReference type="EMBL" id="KAK3275109.1"/>
    </source>
</evidence>
<gene>
    <name evidence="2" type="ORF">CYMTET_16741</name>
</gene>
<dbReference type="Proteomes" id="UP001190700">
    <property type="component" value="Unassembled WGS sequence"/>
</dbReference>
<dbReference type="EMBL" id="LGRX02007394">
    <property type="protein sequence ID" value="KAK3275109.1"/>
    <property type="molecule type" value="Genomic_DNA"/>
</dbReference>
<evidence type="ECO:0000313" key="3">
    <source>
        <dbReference type="Proteomes" id="UP001190700"/>
    </source>
</evidence>
<feature type="region of interest" description="Disordered" evidence="1">
    <location>
        <begin position="151"/>
        <end position="181"/>
    </location>
</feature>